<dbReference type="Gene3D" id="3.40.50.11900">
    <property type="match status" value="1"/>
</dbReference>
<keyword evidence="7" id="KW-1185">Reference proteome</keyword>
<evidence type="ECO:0000313" key="6">
    <source>
        <dbReference type="EMBL" id="PRR78049.1"/>
    </source>
</evidence>
<dbReference type="AlphaFoldDB" id="A0A2T0B2D0"/>
<evidence type="ECO:0000256" key="4">
    <source>
        <dbReference type="ARBA" id="ARBA00023004"/>
    </source>
</evidence>
<dbReference type="EMBL" id="PVXO01000052">
    <property type="protein sequence ID" value="PRR78049.1"/>
    <property type="molecule type" value="Genomic_DNA"/>
</dbReference>
<protein>
    <submittedName>
        <fullName evidence="6">R-phenyllactate dehydratase beta subunit</fullName>
        <ecNumber evidence="6">4.2.1.-</ecNumber>
    </submittedName>
</protein>
<reference evidence="6 7" key="1">
    <citation type="submission" date="2018-03" db="EMBL/GenBank/DDBJ databases">
        <title>Genome sequence of Clostridium liquoris DSM 100320.</title>
        <authorList>
            <person name="Poehlein A."/>
            <person name="Daniel R."/>
        </authorList>
    </citation>
    <scope>NUCLEOTIDE SEQUENCE [LARGE SCALE GENOMIC DNA]</scope>
    <source>
        <strain evidence="6 7">DSM 100320</strain>
    </source>
</reference>
<dbReference type="EC" id="4.2.1.-" evidence="6"/>
<dbReference type="Proteomes" id="UP000239706">
    <property type="component" value="Unassembled WGS sequence"/>
</dbReference>
<keyword evidence="3" id="KW-0479">Metal-binding</keyword>
<gene>
    <name evidence="6" type="primary">fldC</name>
    <name evidence="6" type="ORF">CLLI_19690</name>
</gene>
<dbReference type="GO" id="GO:0016836">
    <property type="term" value="F:hydro-lyase activity"/>
    <property type="evidence" value="ECO:0007669"/>
    <property type="project" value="UniProtKB-ARBA"/>
</dbReference>
<proteinExistence type="inferred from homology"/>
<sequence length="409" mass="46362">MNEKAIERFKRNVVRISNGTLNQLNDSKPLQEMAYFTNILKNAFTNFSENPNTYIGSYCVMVPNELIYAFGYTPMRLCSGHNIAALFGDELVPRDACPLIKASVGFQFMNILPIYKQCKAVILPLTCDGKKKSAAILAKKLPVIPLPISTDKSEKGFKDDYKNLIALTKSLSSFTGRKLDNQKLVKACKMVRDAQDEVYLLAKLLASDNPPLKGTEFLAIVNSYNYANVEEWTGQLKKLNQALIRKKESMPMAKRKKIKVFLAGSPITFPNFKIPFLLEELGAHIVGDETCMSGRMLYDPVVPDNYSTDGILRALVSRYISACTCPVFEQMDDAMLKLEERLKQTKAEGIVYHVLRGCTPYDFELSKVEELGQKYNIPVLRIETDFSLEDLEQIKIRLEAFIEMLEQRR</sequence>
<comment type="cofactor">
    <cofactor evidence="1">
        <name>[4Fe-4S] cluster</name>
        <dbReference type="ChEBI" id="CHEBI:49883"/>
    </cofactor>
</comment>
<evidence type="ECO:0000256" key="5">
    <source>
        <dbReference type="ARBA" id="ARBA00023014"/>
    </source>
</evidence>
<evidence type="ECO:0000256" key="2">
    <source>
        <dbReference type="ARBA" id="ARBA00005806"/>
    </source>
</evidence>
<dbReference type="GO" id="GO:0046872">
    <property type="term" value="F:metal ion binding"/>
    <property type="evidence" value="ECO:0007669"/>
    <property type="project" value="UniProtKB-KW"/>
</dbReference>
<keyword evidence="6" id="KW-0456">Lyase</keyword>
<dbReference type="OrthoDB" id="9810278at2"/>
<dbReference type="PANTHER" id="PTHR30548">
    <property type="entry name" value="2-HYDROXYGLUTARYL-COA DEHYDRATASE, D-COMPONENT-RELATED"/>
    <property type="match status" value="1"/>
</dbReference>
<comment type="caution">
    <text evidence="6">The sequence shown here is derived from an EMBL/GenBank/DDBJ whole genome shotgun (WGS) entry which is preliminary data.</text>
</comment>
<keyword evidence="5" id="KW-0411">Iron-sulfur</keyword>
<name>A0A2T0B2D0_9CLOT</name>
<comment type="similarity">
    <text evidence="2">Belongs to the FldB/FldC dehydratase alpha/beta subunit family.</text>
</comment>
<dbReference type="Gene3D" id="1.20.1270.370">
    <property type="match status" value="1"/>
</dbReference>
<dbReference type="InterPro" id="IPR010327">
    <property type="entry name" value="FldB/FldC_alpha/beta"/>
</dbReference>
<dbReference type="Gene3D" id="3.40.50.11890">
    <property type="match status" value="1"/>
</dbReference>
<evidence type="ECO:0000256" key="1">
    <source>
        <dbReference type="ARBA" id="ARBA00001966"/>
    </source>
</evidence>
<dbReference type="GO" id="GO:0051536">
    <property type="term" value="F:iron-sulfur cluster binding"/>
    <property type="evidence" value="ECO:0007669"/>
    <property type="project" value="UniProtKB-KW"/>
</dbReference>
<evidence type="ECO:0000256" key="3">
    <source>
        <dbReference type="ARBA" id="ARBA00022723"/>
    </source>
</evidence>
<dbReference type="PANTHER" id="PTHR30548:SF4">
    <property type="entry name" value="SUBUNIT OF OXYGEN-SENSITIVE 2-HYDROXYISOCAPROYL-COA DEHYDRATASE"/>
    <property type="match status" value="1"/>
</dbReference>
<evidence type="ECO:0000313" key="7">
    <source>
        <dbReference type="Proteomes" id="UP000239706"/>
    </source>
</evidence>
<accession>A0A2T0B2D0</accession>
<keyword evidence="4" id="KW-0408">Iron</keyword>
<organism evidence="6 7">
    <name type="scientific">Clostridium liquoris</name>
    <dbReference type="NCBI Taxonomy" id="1289519"/>
    <lineage>
        <taxon>Bacteria</taxon>
        <taxon>Bacillati</taxon>
        <taxon>Bacillota</taxon>
        <taxon>Clostridia</taxon>
        <taxon>Eubacteriales</taxon>
        <taxon>Clostridiaceae</taxon>
        <taxon>Clostridium</taxon>
    </lineage>
</organism>
<dbReference type="Pfam" id="PF06050">
    <property type="entry name" value="HGD-D"/>
    <property type="match status" value="1"/>
</dbReference>
<dbReference type="RefSeq" id="WP_106064048.1">
    <property type="nucleotide sequence ID" value="NZ_PVXO01000052.1"/>
</dbReference>